<sequence>MKNILIIILLASSHLFGQIWTSEENVDKSNLSPWVVDKTDEYEGAYFYGESEAESVFTIAIAGNLITAQLENGDWNIENEEVIGWNSNYINYTNVRIEGNKFYSDETNGEFLIYVHNNRSIKCLKMENPPVQMSSDGDFELGLFSNNLEEHNYGYYIQTKFEILDSNQLKSMSLGELIIMRNEIYARYGYIFRKNGAMALYFENQEWYKGVYKNIDSFLTAIEKRNLLNIQKIEKEK</sequence>
<dbReference type="Pfam" id="PF13308">
    <property type="entry name" value="YARHG"/>
    <property type="match status" value="1"/>
</dbReference>
<proteinExistence type="predicted"/>
<dbReference type="EMBL" id="CP040749">
    <property type="protein sequence ID" value="QCX38134.1"/>
    <property type="molecule type" value="Genomic_DNA"/>
</dbReference>
<evidence type="ECO:0000259" key="1">
    <source>
        <dbReference type="SMART" id="SM01324"/>
    </source>
</evidence>
<dbReference type="Proteomes" id="UP000306229">
    <property type="component" value="Chromosome"/>
</dbReference>
<reference evidence="2 3" key="1">
    <citation type="submission" date="2019-05" db="EMBL/GenBank/DDBJ databases">
        <title>Algicella ahnfeltiae gen. nov., sp. nov., a novel marine bacterium of the family Flavobacteriaceae isolated from a red alga.</title>
        <authorList>
            <person name="Nedashkovskaya O.I."/>
            <person name="Kukhlevskiy A.D."/>
            <person name="Kim S.-G."/>
            <person name="Zhukova N.V."/>
            <person name="Mikhailov V.V."/>
        </authorList>
    </citation>
    <scope>NUCLEOTIDE SEQUENCE [LARGE SCALE GENOMIC DNA]</scope>
    <source>
        <strain evidence="2 3">10Alg115</strain>
    </source>
</reference>
<dbReference type="Gene3D" id="1.20.58.1690">
    <property type="match status" value="1"/>
</dbReference>
<evidence type="ECO:0000313" key="3">
    <source>
        <dbReference type="Proteomes" id="UP000306229"/>
    </source>
</evidence>
<protein>
    <submittedName>
        <fullName evidence="2">YARHG domain-containing protein</fullName>
    </submittedName>
</protein>
<dbReference type="RefSeq" id="WP_138949039.1">
    <property type="nucleotide sequence ID" value="NZ_CP040749.1"/>
</dbReference>
<keyword evidence="3" id="KW-1185">Reference proteome</keyword>
<feature type="domain" description="YARHG" evidence="1">
    <location>
        <begin position="154"/>
        <end position="235"/>
    </location>
</feature>
<organism evidence="2 3">
    <name type="scientific">Aureibaculum algae</name>
    <dbReference type="NCBI Taxonomy" id="2584122"/>
    <lineage>
        <taxon>Bacteria</taxon>
        <taxon>Pseudomonadati</taxon>
        <taxon>Bacteroidota</taxon>
        <taxon>Flavobacteriia</taxon>
        <taxon>Flavobacteriales</taxon>
        <taxon>Flavobacteriaceae</taxon>
        <taxon>Aureibaculum</taxon>
    </lineage>
</organism>
<name>A0A5B7TSG8_9FLAO</name>
<accession>A0A5B7TSG8</accession>
<dbReference type="OrthoDB" id="353549at2"/>
<dbReference type="SMART" id="SM01324">
    <property type="entry name" value="YARHG"/>
    <property type="match status" value="1"/>
</dbReference>
<gene>
    <name evidence="2" type="ORF">FF125_06720</name>
</gene>
<dbReference type="KEGG" id="fbe:FF125_06720"/>
<dbReference type="InterPro" id="IPR038434">
    <property type="entry name" value="YARHG_sf"/>
</dbReference>
<dbReference type="AlphaFoldDB" id="A0A5B7TSG8"/>
<dbReference type="InterPro" id="IPR025582">
    <property type="entry name" value="YARHG_dom"/>
</dbReference>
<evidence type="ECO:0000313" key="2">
    <source>
        <dbReference type="EMBL" id="QCX38134.1"/>
    </source>
</evidence>